<sequence length="126" mass="14062">MLPDTLASAYRCYKSDIDYIASWLAVTAKVHGCVFEGEEPERTGRLKGKAKKAAKGRASDQTPPAKQHTIKIKDFVPLARFLVDRMKSPITIPTPVIASLSHVIRVRRDFGGMLEELNCHLDRQSV</sequence>
<dbReference type="InterPro" id="IPR046539">
    <property type="entry name" value="DUF6604"/>
</dbReference>
<dbReference type="PANTHER" id="PTHR38795:SF1">
    <property type="entry name" value="DUF6604 DOMAIN-CONTAINING PROTEIN"/>
    <property type="match status" value="1"/>
</dbReference>
<dbReference type="Pfam" id="PF20253">
    <property type="entry name" value="DUF6604"/>
    <property type="match status" value="1"/>
</dbReference>
<reference evidence="3" key="1">
    <citation type="submission" date="2021-03" db="EMBL/GenBank/DDBJ databases">
        <title>Revisited historic fungal species revealed as producer of novel bioactive compounds through whole genome sequencing and comparative genomics.</title>
        <authorList>
            <person name="Vignolle G.A."/>
            <person name="Hochenegger N."/>
            <person name="Mach R.L."/>
            <person name="Mach-Aigner A.R."/>
            <person name="Javad Rahimi M."/>
            <person name="Salim K.A."/>
            <person name="Chan C.M."/>
            <person name="Lim L.B.L."/>
            <person name="Cai F."/>
            <person name="Druzhinina I.S."/>
            <person name="U'Ren J.M."/>
            <person name="Derntl C."/>
        </authorList>
    </citation>
    <scope>NUCLEOTIDE SEQUENCE</scope>
    <source>
        <strain evidence="3">TUCIM 5799</strain>
    </source>
</reference>
<comment type="caution">
    <text evidence="3">The sequence shown here is derived from an EMBL/GenBank/DDBJ whole genome shotgun (WGS) entry which is preliminary data.</text>
</comment>
<dbReference type="EMBL" id="JAFIMR010000057">
    <property type="protein sequence ID" value="KAI1853433.1"/>
    <property type="molecule type" value="Genomic_DNA"/>
</dbReference>
<protein>
    <recommendedName>
        <fullName evidence="2">DUF6604 domain-containing protein</fullName>
    </recommendedName>
</protein>
<dbReference type="Proteomes" id="UP000829685">
    <property type="component" value="Unassembled WGS sequence"/>
</dbReference>
<organism evidence="3 4">
    <name type="scientific">Neoarthrinium moseri</name>
    <dbReference type="NCBI Taxonomy" id="1658444"/>
    <lineage>
        <taxon>Eukaryota</taxon>
        <taxon>Fungi</taxon>
        <taxon>Dikarya</taxon>
        <taxon>Ascomycota</taxon>
        <taxon>Pezizomycotina</taxon>
        <taxon>Sordariomycetes</taxon>
        <taxon>Xylariomycetidae</taxon>
        <taxon>Amphisphaeriales</taxon>
        <taxon>Apiosporaceae</taxon>
        <taxon>Neoarthrinium</taxon>
    </lineage>
</organism>
<dbReference type="AlphaFoldDB" id="A0A9P9WA09"/>
<keyword evidence="4" id="KW-1185">Reference proteome</keyword>
<name>A0A9P9WA09_9PEZI</name>
<feature type="compositionally biased region" description="Basic residues" evidence="1">
    <location>
        <begin position="45"/>
        <end position="55"/>
    </location>
</feature>
<evidence type="ECO:0000256" key="1">
    <source>
        <dbReference type="SAM" id="MobiDB-lite"/>
    </source>
</evidence>
<accession>A0A9P9WA09</accession>
<dbReference type="PANTHER" id="PTHR38795">
    <property type="entry name" value="DUF6604 DOMAIN-CONTAINING PROTEIN"/>
    <property type="match status" value="1"/>
</dbReference>
<gene>
    <name evidence="3" type="ORF">JX265_012724</name>
</gene>
<evidence type="ECO:0000259" key="2">
    <source>
        <dbReference type="Pfam" id="PF20253"/>
    </source>
</evidence>
<evidence type="ECO:0000313" key="4">
    <source>
        <dbReference type="Proteomes" id="UP000829685"/>
    </source>
</evidence>
<feature type="region of interest" description="Disordered" evidence="1">
    <location>
        <begin position="39"/>
        <end position="66"/>
    </location>
</feature>
<evidence type="ECO:0000313" key="3">
    <source>
        <dbReference type="EMBL" id="KAI1853433.1"/>
    </source>
</evidence>
<feature type="domain" description="DUF6604" evidence="2">
    <location>
        <begin position="12"/>
        <end position="114"/>
    </location>
</feature>
<proteinExistence type="predicted"/>